<sequence length="107" mass="11273">MRHGSRRTRPADPQQHEVAAEGIPSAVRSFGVVASLGVMIWSMELSSGVFAPKEMGWEVPPPGGRVLCAGAPPEASVSGRPSQPTARRAAISRVSWGATEKRSPTTP</sequence>
<keyword evidence="3" id="KW-1185">Reference proteome</keyword>
<protein>
    <submittedName>
        <fullName evidence="2">Uncharacterized protein</fullName>
    </submittedName>
</protein>
<evidence type="ECO:0000313" key="2">
    <source>
        <dbReference type="EMBL" id="GAA4032318.1"/>
    </source>
</evidence>
<evidence type="ECO:0000256" key="1">
    <source>
        <dbReference type="SAM" id="MobiDB-lite"/>
    </source>
</evidence>
<dbReference type="Proteomes" id="UP001500456">
    <property type="component" value="Unassembled WGS sequence"/>
</dbReference>
<evidence type="ECO:0000313" key="3">
    <source>
        <dbReference type="Proteomes" id="UP001500456"/>
    </source>
</evidence>
<dbReference type="EMBL" id="BAAAZX010000059">
    <property type="protein sequence ID" value="GAA4032318.1"/>
    <property type="molecule type" value="Genomic_DNA"/>
</dbReference>
<accession>A0ABP7TWH4</accession>
<proteinExistence type="predicted"/>
<reference evidence="3" key="1">
    <citation type="journal article" date="2019" name="Int. J. Syst. Evol. Microbiol.">
        <title>The Global Catalogue of Microorganisms (GCM) 10K type strain sequencing project: providing services to taxonomists for standard genome sequencing and annotation.</title>
        <authorList>
            <consortium name="The Broad Institute Genomics Platform"/>
            <consortium name="The Broad Institute Genome Sequencing Center for Infectious Disease"/>
            <person name="Wu L."/>
            <person name="Ma J."/>
        </authorList>
    </citation>
    <scope>NUCLEOTIDE SEQUENCE [LARGE SCALE GENOMIC DNA]</scope>
    <source>
        <strain evidence="3">JCM 16924</strain>
    </source>
</reference>
<comment type="caution">
    <text evidence="2">The sequence shown here is derived from an EMBL/GenBank/DDBJ whole genome shotgun (WGS) entry which is preliminary data.</text>
</comment>
<gene>
    <name evidence="2" type="ORF">GCM10022232_92840</name>
</gene>
<organism evidence="2 3">
    <name type="scientific">Streptomyces plumbiresistens</name>
    <dbReference type="NCBI Taxonomy" id="511811"/>
    <lineage>
        <taxon>Bacteria</taxon>
        <taxon>Bacillati</taxon>
        <taxon>Actinomycetota</taxon>
        <taxon>Actinomycetes</taxon>
        <taxon>Kitasatosporales</taxon>
        <taxon>Streptomycetaceae</taxon>
        <taxon>Streptomyces</taxon>
    </lineage>
</organism>
<feature type="region of interest" description="Disordered" evidence="1">
    <location>
        <begin position="72"/>
        <end position="107"/>
    </location>
</feature>
<name>A0ABP7TWH4_9ACTN</name>